<evidence type="ECO:0000256" key="6">
    <source>
        <dbReference type="ARBA" id="ARBA00022771"/>
    </source>
</evidence>
<dbReference type="OrthoDB" id="10029602at2759"/>
<feature type="domain" description="C2H2-type" evidence="14">
    <location>
        <begin position="1037"/>
        <end position="1064"/>
    </location>
</feature>
<comment type="similarity">
    <text evidence="2">Belongs to the krueppel C2H2-type zinc-finger protein family.</text>
</comment>
<dbReference type="GO" id="GO:0000981">
    <property type="term" value="F:DNA-binding transcription factor activity, RNA polymerase II-specific"/>
    <property type="evidence" value="ECO:0007669"/>
    <property type="project" value="TreeGrafter"/>
</dbReference>
<evidence type="ECO:0000256" key="12">
    <source>
        <dbReference type="PROSITE-ProRule" id="PRU00042"/>
    </source>
</evidence>
<dbReference type="RefSeq" id="XP_028250182.1">
    <property type="nucleotide sequence ID" value="XM_028394381.1"/>
</dbReference>
<dbReference type="GO" id="GO:0005634">
    <property type="term" value="C:nucleus"/>
    <property type="evidence" value="ECO:0007669"/>
    <property type="project" value="UniProtKB-SubCell"/>
</dbReference>
<evidence type="ECO:0000256" key="9">
    <source>
        <dbReference type="ARBA" id="ARBA00023125"/>
    </source>
</evidence>
<keyword evidence="3" id="KW-0597">Phosphoprotein</keyword>
<dbReference type="InterPro" id="IPR036236">
    <property type="entry name" value="Znf_C2H2_sf"/>
</dbReference>
<keyword evidence="5" id="KW-0677">Repeat</keyword>
<feature type="region of interest" description="Disordered" evidence="13">
    <location>
        <begin position="654"/>
        <end position="734"/>
    </location>
</feature>
<feature type="compositionally biased region" description="Basic and acidic residues" evidence="13">
    <location>
        <begin position="654"/>
        <end position="664"/>
    </location>
</feature>
<feature type="region of interest" description="Disordered" evidence="13">
    <location>
        <begin position="753"/>
        <end position="784"/>
    </location>
</feature>
<organism evidence="15 16">
    <name type="scientific">Parambassis ranga</name>
    <name type="common">Indian glassy fish</name>
    <dbReference type="NCBI Taxonomy" id="210632"/>
    <lineage>
        <taxon>Eukaryota</taxon>
        <taxon>Metazoa</taxon>
        <taxon>Chordata</taxon>
        <taxon>Craniata</taxon>
        <taxon>Vertebrata</taxon>
        <taxon>Euteleostomi</taxon>
        <taxon>Actinopterygii</taxon>
        <taxon>Neopterygii</taxon>
        <taxon>Teleostei</taxon>
        <taxon>Neoteleostei</taxon>
        <taxon>Acanthomorphata</taxon>
        <taxon>Ovalentaria</taxon>
        <taxon>Ambassidae</taxon>
        <taxon>Parambassis</taxon>
    </lineage>
</organism>
<keyword evidence="8" id="KW-0805">Transcription regulation</keyword>
<keyword evidence="6 12" id="KW-0863">Zinc-finger</keyword>
<dbReference type="PANTHER" id="PTHR15507">
    <property type="entry name" value="ZINC FINGER PROTEIN RLF"/>
    <property type="match status" value="1"/>
</dbReference>
<dbReference type="SUPFAM" id="SSF57667">
    <property type="entry name" value="beta-beta-alpha zinc fingers"/>
    <property type="match status" value="2"/>
</dbReference>
<keyword evidence="11" id="KW-0539">Nucleus</keyword>
<evidence type="ECO:0000256" key="2">
    <source>
        <dbReference type="ARBA" id="ARBA00006991"/>
    </source>
</evidence>
<dbReference type="PROSITE" id="PS50157">
    <property type="entry name" value="ZINC_FINGER_C2H2_2"/>
    <property type="match status" value="3"/>
</dbReference>
<evidence type="ECO:0000256" key="3">
    <source>
        <dbReference type="ARBA" id="ARBA00022553"/>
    </source>
</evidence>
<feature type="compositionally biased region" description="Low complexity" evidence="13">
    <location>
        <begin position="1227"/>
        <end position="1237"/>
    </location>
</feature>
<feature type="domain" description="C2H2-type" evidence="14">
    <location>
        <begin position="838"/>
        <end position="869"/>
    </location>
</feature>
<keyword evidence="9" id="KW-0238">DNA-binding</keyword>
<evidence type="ECO:0000256" key="4">
    <source>
        <dbReference type="ARBA" id="ARBA00022723"/>
    </source>
</evidence>
<comment type="subcellular location">
    <subcellularLocation>
        <location evidence="1">Nucleus</location>
    </subcellularLocation>
</comment>
<evidence type="ECO:0000256" key="5">
    <source>
        <dbReference type="ARBA" id="ARBA00022737"/>
    </source>
</evidence>
<dbReference type="Pfam" id="PF25580">
    <property type="entry name" value="TPR_Rlf"/>
    <property type="match status" value="1"/>
</dbReference>
<keyword evidence="4" id="KW-0479">Metal-binding</keyword>
<dbReference type="GO" id="GO:0008270">
    <property type="term" value="F:zinc ion binding"/>
    <property type="evidence" value="ECO:0007669"/>
    <property type="project" value="UniProtKB-KW"/>
</dbReference>
<dbReference type="SMART" id="SM00355">
    <property type="entry name" value="ZnF_C2H2"/>
    <property type="match status" value="7"/>
</dbReference>
<feature type="compositionally biased region" description="Basic and acidic residues" evidence="13">
    <location>
        <begin position="1338"/>
        <end position="1347"/>
    </location>
</feature>
<dbReference type="GO" id="GO:0003677">
    <property type="term" value="F:DNA binding"/>
    <property type="evidence" value="ECO:0007669"/>
    <property type="project" value="UniProtKB-KW"/>
</dbReference>
<dbReference type="GeneID" id="114426766"/>
<keyword evidence="7" id="KW-0862">Zinc</keyword>
<name>A0A6P7HI15_9TELE</name>
<feature type="region of interest" description="Disordered" evidence="13">
    <location>
        <begin position="1205"/>
        <end position="1254"/>
    </location>
</feature>
<evidence type="ECO:0000259" key="14">
    <source>
        <dbReference type="PROSITE" id="PS50157"/>
    </source>
</evidence>
<keyword evidence="15" id="KW-1185">Reference proteome</keyword>
<feature type="compositionally biased region" description="Basic and acidic residues" evidence="13">
    <location>
        <begin position="680"/>
        <end position="694"/>
    </location>
</feature>
<evidence type="ECO:0000313" key="15">
    <source>
        <dbReference type="Proteomes" id="UP000515145"/>
    </source>
</evidence>
<feature type="compositionally biased region" description="Acidic residues" evidence="13">
    <location>
        <begin position="769"/>
        <end position="779"/>
    </location>
</feature>
<dbReference type="InterPro" id="IPR013087">
    <property type="entry name" value="Znf_C2H2_type"/>
</dbReference>
<evidence type="ECO:0000256" key="13">
    <source>
        <dbReference type="SAM" id="MobiDB-lite"/>
    </source>
</evidence>
<evidence type="ECO:0000256" key="8">
    <source>
        <dbReference type="ARBA" id="ARBA00023015"/>
    </source>
</evidence>
<gene>
    <name evidence="16" type="primary">LOC114426766</name>
</gene>
<evidence type="ECO:0000256" key="1">
    <source>
        <dbReference type="ARBA" id="ARBA00004123"/>
    </source>
</evidence>
<dbReference type="PROSITE" id="PS00028">
    <property type="entry name" value="ZINC_FINGER_C2H2_1"/>
    <property type="match status" value="4"/>
</dbReference>
<sequence length="1396" mass="160838">MADNESDLETDGLELALETLCNRHCSNESFLKSKDYCTEFCELVEEYTGQWHVPLPQLKVLRTALSNFTKATTAFPDDCQHIHYVLSSLALSFFELMLFFSKEEFVEEPLKDILDSFQECHSQLMRHRNIYLQHVKQIIKAGGPWENPVLQAILKEADLPPNEVEDFLSSELPLFLELRVRYLQACERMQEAIALAKSCLENREAGKHLYFHQAYLTCLYKASLHDNLHKEMAEIDGRDAVEIICNTERVEKDELLLSLCKAFLTQQLHNGDMYYIWDLVFIWSRLHLRAHPSREGFLAESLQLASSATNVRAIFPFIKLVTAELGSEGVQVCVELCARALQLCDMQADTITRSLVCKTIAFLLPHDLEICRACALLVFCQERSLEAYRTVCLLYMHPDEELHPHNNPVRTSVRFHILQMLKERLCFDPEFWNLLTLRTHCLELISDNVMKAAVLNEMEEEEKEYSEEPSTNDCVNDTCTQDFNPCHCNEHTVVNQDPAEEQPIHEKSRKCIGLSDNAPLKRRKWRRRLRKREKSMSDDEFDLGDDPEIKYNLKTTSSGNKPMYSLRRNHTEVENSPVKIPLNRNREYLSRCVKSQIFKRKGRKKRWLQGLPRLDQVQTGIEQKIKIKFGKKRGRKPLSKLELTYPDNEILLTKKESGADEKTSTEGIEQDISYQDPDNTEQKENHPEPKENGEHANFGSEYLKESQTQSKLCESPPSELPAAPPAVEGSPELDGPLLWDCPVELLHSYSLKSKAPESEDQQPPASDELNGDTEDEMEQAVERQISDTEVKSKTTWRERVLRTQQYGHLAYYCKFCNKKYKGLNVMRHVLSHLKNKKLRCILCGKRFKQFSFAKKHVLEHIDAMCKEKPSDKLSCTEETPAANGIIDHVENQSQLQDETETEQKPGGKSKLSRLSREERIIRNLRTLIKKRCVLYKKCKNPDSSIFKQVDFKDEQVVITDGLVIVKDKSEVKDGEAEEKETLAEENGGGGDVTYHLCPSEACDRVFLRISTTLTKHAIKCHIGEEKVLEKTFVWSKHKCTLCLRQIQSFQHYKDHMKLHNTPLPHFCYHLECNQRFLTPQELKNHVNTHKPFRPQCTFTDCEKLFANLIGLYDHEWRHYIPVPQKEEVELGPVKQPNSSEAPWKQRVKVEEIWLQNKRVQSQSPTCDPEAANLEELRERSISQGQACALHLSDNGPSLSTCDNCSEKTDNSKTTMNGHEDVSEGLMSTSNTNSASTSPAKREKRKKKPVQLDPLNVRDLEDLSTLSEGVQQKLEEPHITEHKTFKPEDPSYATFVKAPFIRPPPSTYLDESLLSMRKRRAVEETPPKKYVYWSHKKSKDPIPEKEQQVEEEVVPEQKTRHRCDKCLSSFSSLGELQKHQALNTCSALFGFDSDDES</sequence>
<feature type="domain" description="C2H2-type" evidence="14">
    <location>
        <begin position="1065"/>
        <end position="1094"/>
    </location>
</feature>
<dbReference type="InParanoid" id="A0A6P7HI15"/>
<accession>A0A6P7HI15</accession>
<evidence type="ECO:0000256" key="11">
    <source>
        <dbReference type="ARBA" id="ARBA00023242"/>
    </source>
</evidence>
<evidence type="ECO:0000256" key="7">
    <source>
        <dbReference type="ARBA" id="ARBA00022833"/>
    </source>
</evidence>
<keyword evidence="10" id="KW-0804">Transcription</keyword>
<proteinExistence type="inferred from homology"/>
<feature type="region of interest" description="Disordered" evidence="13">
    <location>
        <begin position="1333"/>
        <end position="1357"/>
    </location>
</feature>
<reference evidence="16" key="1">
    <citation type="submission" date="2025-08" db="UniProtKB">
        <authorList>
            <consortium name="RefSeq"/>
        </authorList>
    </citation>
    <scope>IDENTIFICATION</scope>
</reference>
<feature type="region of interest" description="Disordered" evidence="13">
    <location>
        <begin position="890"/>
        <end position="912"/>
    </location>
</feature>
<dbReference type="InterPro" id="IPR052251">
    <property type="entry name" value="GH-ZnFinger_Regulators"/>
</dbReference>
<protein>
    <submittedName>
        <fullName evidence="16">Zinc finger protein Rlf-like</fullName>
    </submittedName>
</protein>
<dbReference type="Gene3D" id="3.30.160.60">
    <property type="entry name" value="Classic Zinc Finger"/>
    <property type="match status" value="2"/>
</dbReference>
<dbReference type="Proteomes" id="UP000515145">
    <property type="component" value="Chromosome 21"/>
</dbReference>
<evidence type="ECO:0000313" key="16">
    <source>
        <dbReference type="RefSeq" id="XP_028250182.1"/>
    </source>
</evidence>
<dbReference type="PANTHER" id="PTHR15507:SF16">
    <property type="entry name" value="ZINC FINGER PROTEIN 654"/>
    <property type="match status" value="1"/>
</dbReference>
<dbReference type="InterPro" id="IPR057986">
    <property type="entry name" value="TPR_Rlf/292/654"/>
</dbReference>
<evidence type="ECO:0000256" key="10">
    <source>
        <dbReference type="ARBA" id="ARBA00023163"/>
    </source>
</evidence>